<dbReference type="RefSeq" id="WP_021069326.1">
    <property type="nucleotide sequence ID" value="NZ_ATDL01000006.1"/>
</dbReference>
<dbReference type="STRING" id="1346330.M472_16980"/>
<protein>
    <recommendedName>
        <fullName evidence="3">DUF4393 domain-containing protein</fullName>
    </recommendedName>
</protein>
<dbReference type="PATRIC" id="fig|1346330.5.peg.1148"/>
<dbReference type="OrthoDB" id="7063390at2"/>
<dbReference type="Proteomes" id="UP000016584">
    <property type="component" value="Unassembled WGS sequence"/>
</dbReference>
<dbReference type="AlphaFoldDB" id="U2J694"/>
<reference evidence="1 2" key="1">
    <citation type="journal article" date="2013" name="Genome Announc.">
        <title>The Draft Genome Sequence of Sphingomonas paucimobilis Strain HER1398 (Proteobacteria), Host to the Giant PAU Phage, Indicates That It Is a Member of the Genus Sphingobacterium (Bacteroidetes).</title>
        <authorList>
            <person name="White R.A.III."/>
            <person name="Suttle C.A."/>
        </authorList>
    </citation>
    <scope>NUCLEOTIDE SEQUENCE [LARGE SCALE GENOMIC DNA]</scope>
    <source>
        <strain evidence="1 2">HER1398</strain>
    </source>
</reference>
<dbReference type="Pfam" id="PF14337">
    <property type="entry name" value="Abi_alpha"/>
    <property type="match status" value="1"/>
</dbReference>
<evidence type="ECO:0000313" key="2">
    <source>
        <dbReference type="Proteomes" id="UP000016584"/>
    </source>
</evidence>
<accession>U2J694</accession>
<name>U2J694_9SPHI</name>
<organism evidence="1 2">
    <name type="scientific">Sphingobacterium paucimobilis HER1398</name>
    <dbReference type="NCBI Taxonomy" id="1346330"/>
    <lineage>
        <taxon>Bacteria</taxon>
        <taxon>Pseudomonadati</taxon>
        <taxon>Bacteroidota</taxon>
        <taxon>Sphingobacteriia</taxon>
        <taxon>Sphingobacteriales</taxon>
        <taxon>Sphingobacteriaceae</taxon>
        <taxon>Sphingobacterium</taxon>
    </lineage>
</organism>
<comment type="caution">
    <text evidence="1">The sequence shown here is derived from an EMBL/GenBank/DDBJ whole genome shotgun (WGS) entry which is preliminary data.</text>
</comment>
<gene>
    <name evidence="1" type="ORF">M472_16980</name>
</gene>
<sequence length="311" mass="36087">MEIKKIDITSTSLEKGIDIAKGFVERLIYPSAEELGLLFKEGIAKWRFNRQVQTLIKTHEICKKHKINPKTISTKLLYPLLEYASLEENEKLQDKWAILLANLVDSDQNIENHVFPYLLSQLSVQEFDALEDAFNKKISRVQKLTKELEEHFNSYDQIESEIDSQLANYQSELEICRRDNLSGSKPYRNPQSIQEKIDELKNRKKNLIQKKPRIEKDINEAELVTSKNLRNFEISNLIRLGIVKEVVHSYGYIDSKKINVNKANSFDQYCEDYIDLGDVSVTIEKDVVENELTELGELFVKACQEKGEVNK</sequence>
<evidence type="ECO:0008006" key="3">
    <source>
        <dbReference type="Google" id="ProtNLM"/>
    </source>
</evidence>
<evidence type="ECO:0000313" key="1">
    <source>
        <dbReference type="EMBL" id="ERJ60449.1"/>
    </source>
</evidence>
<proteinExistence type="predicted"/>
<dbReference type="InterPro" id="IPR025506">
    <property type="entry name" value="Abi_alpha"/>
</dbReference>
<keyword evidence="2" id="KW-1185">Reference proteome</keyword>
<dbReference type="EMBL" id="ATDL01000006">
    <property type="protein sequence ID" value="ERJ60449.1"/>
    <property type="molecule type" value="Genomic_DNA"/>
</dbReference>